<protein>
    <submittedName>
        <fullName evidence="2">Uncharacterized protein</fullName>
    </submittedName>
</protein>
<reference evidence="2 3" key="1">
    <citation type="submission" date="2011-05" db="EMBL/GenBank/DDBJ databases">
        <title>Complete sequence of Desulfotomaculum carboxydivorans CO-1-SRB.</title>
        <authorList>
            <consortium name="US DOE Joint Genome Institute"/>
            <person name="Lucas S."/>
            <person name="Han J."/>
            <person name="Lapidus A."/>
            <person name="Cheng J.-F."/>
            <person name="Goodwin L."/>
            <person name="Pitluck S."/>
            <person name="Peters L."/>
            <person name="Mikhailova N."/>
            <person name="Lu M."/>
            <person name="Han C."/>
            <person name="Tapia R."/>
            <person name="Land M."/>
            <person name="Hauser L."/>
            <person name="Kyrpides N."/>
            <person name="Ivanova N."/>
            <person name="Pagani I."/>
            <person name="Stams A."/>
            <person name="Plugge C."/>
            <person name="Muyzer G."/>
            <person name="Kuever J."/>
            <person name="Parshina S."/>
            <person name="Ivanova A."/>
            <person name="Nazina T."/>
            <person name="Woyke T."/>
        </authorList>
    </citation>
    <scope>NUCLEOTIDE SEQUENCE [LARGE SCALE GENOMIC DNA]</scope>
    <source>
        <strain evidence="3">DSM 14880 / VKM B-2319 / CO-1-SRB</strain>
    </source>
</reference>
<feature type="compositionally biased region" description="Pro residues" evidence="1">
    <location>
        <begin position="24"/>
        <end position="35"/>
    </location>
</feature>
<evidence type="ECO:0000313" key="3">
    <source>
        <dbReference type="Proteomes" id="UP000009226"/>
    </source>
</evidence>
<dbReference type="Proteomes" id="UP000009226">
    <property type="component" value="Chromosome"/>
</dbReference>
<dbReference type="KEGG" id="dca:Desca_2005"/>
<gene>
    <name evidence="2" type="ordered locus">Desca_2005</name>
</gene>
<proteinExistence type="predicted"/>
<accession>F6B972</accession>
<feature type="region of interest" description="Disordered" evidence="1">
    <location>
        <begin position="1"/>
        <end position="60"/>
    </location>
</feature>
<feature type="compositionally biased region" description="Gly residues" evidence="1">
    <location>
        <begin position="1"/>
        <end position="11"/>
    </location>
</feature>
<sequence>MGYGFGPGVGKPGKKPVQEKHPVKPPVAEKPPAPNKPKKANKPPFPFDFGAFIPGNKWNK</sequence>
<keyword evidence="3" id="KW-1185">Reference proteome</keyword>
<name>F6B972_DESCC</name>
<dbReference type="EMBL" id="CP002736">
    <property type="protein sequence ID" value="AEF94844.1"/>
    <property type="molecule type" value="Genomic_DNA"/>
</dbReference>
<dbReference type="RefSeq" id="WP_003543852.1">
    <property type="nucleotide sequence ID" value="NC_015565.1"/>
</dbReference>
<organism evidence="2 3">
    <name type="scientific">Desulfotomaculum nigrificans (strain DSM 14880 / VKM B-2319 / CO-1-SRB)</name>
    <name type="common">Desulfotomaculum carboxydivorans</name>
    <dbReference type="NCBI Taxonomy" id="868595"/>
    <lineage>
        <taxon>Bacteria</taxon>
        <taxon>Bacillati</taxon>
        <taxon>Bacillota</taxon>
        <taxon>Clostridia</taxon>
        <taxon>Eubacteriales</taxon>
        <taxon>Desulfotomaculaceae</taxon>
        <taxon>Desulfotomaculum</taxon>
    </lineage>
</organism>
<dbReference type="HOGENOM" id="CLU_2933804_0_0_9"/>
<evidence type="ECO:0000313" key="2">
    <source>
        <dbReference type="EMBL" id="AEF94844.1"/>
    </source>
</evidence>
<evidence type="ECO:0000256" key="1">
    <source>
        <dbReference type="SAM" id="MobiDB-lite"/>
    </source>
</evidence>
<dbReference type="AlphaFoldDB" id="F6B972"/>